<dbReference type="GO" id="GO:0006355">
    <property type="term" value="P:regulation of DNA-templated transcription"/>
    <property type="evidence" value="ECO:0000318"/>
    <property type="project" value="GO_Central"/>
</dbReference>
<feature type="compositionally biased region" description="Polar residues" evidence="1">
    <location>
        <begin position="956"/>
        <end position="973"/>
    </location>
</feature>
<keyword evidence="3" id="KW-1185">Reference proteome</keyword>
<keyword evidence="2" id="KW-0418">Kinase</keyword>
<dbReference type="GO" id="GO:0016301">
    <property type="term" value="F:kinase activity"/>
    <property type="evidence" value="ECO:0007669"/>
    <property type="project" value="UniProtKB-KW"/>
</dbReference>
<accession>Q21852</accession>
<keyword evidence="2" id="KW-0808">Transferase</keyword>
<dbReference type="FunCoup" id="Q21852">
    <property type="interactions" value="37"/>
</dbReference>
<dbReference type="Proteomes" id="UP000001940">
    <property type="component" value="Chromosome X"/>
</dbReference>
<organism evidence="2 3">
    <name type="scientific">Caenorhabditis elegans</name>
    <dbReference type="NCBI Taxonomy" id="6239"/>
    <lineage>
        <taxon>Eukaryota</taxon>
        <taxon>Metazoa</taxon>
        <taxon>Ecdysozoa</taxon>
        <taxon>Nematoda</taxon>
        <taxon>Chromadorea</taxon>
        <taxon>Rhabditida</taxon>
        <taxon>Rhabditina</taxon>
        <taxon>Rhabditomorpha</taxon>
        <taxon>Rhabditoidea</taxon>
        <taxon>Rhabditidae</taxon>
        <taxon>Peloderinae</taxon>
        <taxon>Caenorhabditis</taxon>
    </lineage>
</organism>
<evidence type="ECO:0000256" key="1">
    <source>
        <dbReference type="SAM" id="MobiDB-lite"/>
    </source>
</evidence>
<dbReference type="EMBL" id="BX284606">
    <property type="protein sequence ID" value="CAA92003.3"/>
    <property type="molecule type" value="Genomic_DNA"/>
</dbReference>
<sequence length="1059" mass="120231">MNNPKLGSKQLSLKTSNKLNRAILIDALPQNHTKNSSNRQNTYEPVASKKSEAFSALASSCVGKKTNPPCEIGPYVSVYGRVVVEIDDKIKLRRLMNHIPDHYSIPILRIVQFGEYNAGKKPRSLMSYRKRMTDCDYFSDALAIELLDFFEMIHNDVERANYVSRILDTKAEYYGFKSYDDRVSDIRFNKTRPAPLNTLHVDISSHPNSTTERFSNGSRNSSRNSAVLTFSTNVQSHAGLVRNDIDSNSYAGARSIEDSDFSKVDRKMETISTETQNGFRGNSALRGSSSLSDMNVQSSLMVGGNRSTDDRVNAQRFASTGFVEKECRRWDQLVEKKQKKEVNSDHKKANRITSHLEHNSRLESLPPQVDTRGLDNSHLAEKKYIEGISEEVSNKQPNNLGSETSSAIENERNWMPTEHNIASRIAFPGLWLNVKSNDKYLPPTISRTECWPYITDRKEKNRRHMEEMMKIAEQNEQLYQFPRPNQSCYSSTSSHRKDSMTTDSKEITSSDMEVYSFAIKEGKCFRLKRYMEWKKDEKDSEHAVVSRRPSFRIYCEFATNVIYFSSTQNASEEDFGNTVSSDVSQYSARTSNNASSKRKLSESSSDSDTGILLKKANVSRFVEEGVPVPWYQPQSSYAVAFYSSSSHMFFHILKSKPAPPIKPMKKEAGALLPPRAVVYKLPAIKGSMKDAISAHKLLKKSYAKPIVDISSTSGDSDPEWWSDRELTADLNFKRELLSKKPRFSRKTFDERSSYIARFKESHLGNYLNSDSDTVSNEKPKTLAQLKNFSKSNLVEYHPKRSRKKIRAKRVYRTKSAVTTACTSTSKQAARSDEPFFSQRDTRQHSYTQRVQVPIGAALHSSSSIAANVNDYRSKAPTRMIHSSKVSTVNAAASKFAAPRCQAPNVSHMKNGQFSVIDRLLPSDSNTKPLLAPASNNSWITANSRATGILKGRSGPVDQSQNQNTRRENASMSGRQPLDTSRKHMFLFCNKVCVITDEEIRRDKEQHRLERSQISAERKLEHRKAMRRQSRARLLSRLQTEYDNNDATTLFKFRSSCLHS</sequence>
<dbReference type="STRING" id="6239.R09A8.1c.1"/>
<dbReference type="AGR" id="WB:WBGene00011152"/>
<reference evidence="2 3" key="1">
    <citation type="journal article" date="1998" name="Science">
        <title>Genome sequence of the nematode C. elegans: a platform for investigating biology.</title>
        <authorList>
            <consortium name="The C. elegans sequencing consortium"/>
            <person name="Sulson J.E."/>
            <person name="Waterston R."/>
        </authorList>
    </citation>
    <scope>NUCLEOTIDE SEQUENCE [LARGE SCALE GENOMIC DNA]</scope>
    <source>
        <strain evidence="2 3">Bristol N2</strain>
    </source>
</reference>
<dbReference type="Bgee" id="WBGene00011152">
    <property type="expression patterns" value="Expressed in adult organism and 2 other cell types or tissues"/>
</dbReference>
<evidence type="ECO:0000313" key="2">
    <source>
        <dbReference type="EMBL" id="CAA92003.3"/>
    </source>
</evidence>
<dbReference type="InParanoid" id="Q21852"/>
<dbReference type="GO" id="GO:0000785">
    <property type="term" value="C:chromatin"/>
    <property type="evidence" value="ECO:0000318"/>
    <property type="project" value="GO_Central"/>
</dbReference>
<gene>
    <name evidence="2" type="ORF">CELE_R09A8.1</name>
    <name evidence="2 4" type="ORF">R09A8.1</name>
</gene>
<dbReference type="GO" id="GO:0006338">
    <property type="term" value="P:chromatin remodeling"/>
    <property type="evidence" value="ECO:0000318"/>
    <property type="project" value="GO_Central"/>
</dbReference>
<dbReference type="UCSC" id="R09A8.1">
    <property type="organism name" value="c. elegans"/>
</dbReference>
<feature type="compositionally biased region" description="Low complexity" evidence="1">
    <location>
        <begin position="213"/>
        <end position="223"/>
    </location>
</feature>
<dbReference type="GO" id="GO:0005634">
    <property type="term" value="C:nucleus"/>
    <property type="evidence" value="ECO:0000318"/>
    <property type="project" value="GO_Central"/>
</dbReference>
<evidence type="ECO:0000313" key="4">
    <source>
        <dbReference type="WormBase" id="R09A8.1a"/>
    </source>
</evidence>
<evidence type="ECO:0000313" key="3">
    <source>
        <dbReference type="Proteomes" id="UP000001940"/>
    </source>
</evidence>
<dbReference type="AlphaFoldDB" id="Q21852"/>
<feature type="region of interest" description="Disordered" evidence="1">
    <location>
        <begin position="272"/>
        <end position="292"/>
    </location>
</feature>
<protein>
    <submittedName>
        <fullName evidence="2">Protein kinase domain-containing protein</fullName>
    </submittedName>
</protein>
<dbReference type="ExpressionAtlas" id="Q21852">
    <property type="expression patterns" value="baseline and differential"/>
</dbReference>
<dbReference type="PaxDb" id="6239-R09A8.1c"/>
<feature type="region of interest" description="Disordered" evidence="1">
    <location>
        <begin position="204"/>
        <end position="223"/>
    </location>
</feature>
<dbReference type="WormBase" id="R09A8.1a">
    <property type="protein sequence ID" value="CE53061"/>
    <property type="gene ID" value="WBGene00011152"/>
</dbReference>
<proteinExistence type="predicted"/>
<feature type="region of interest" description="Disordered" evidence="1">
    <location>
        <begin position="948"/>
        <end position="976"/>
    </location>
</feature>
<name>Q21852_CAEEL</name>